<keyword evidence="1" id="KW-0732">Signal</keyword>
<dbReference type="Proteomes" id="UP000249419">
    <property type="component" value="Unassembled WGS sequence"/>
</dbReference>
<gene>
    <name evidence="2" type="ORF">PSN13_05719</name>
</gene>
<feature type="signal peptide" evidence="1">
    <location>
        <begin position="1"/>
        <end position="27"/>
    </location>
</feature>
<reference evidence="2 3" key="1">
    <citation type="submission" date="2018-03" db="EMBL/GenBank/DDBJ databases">
        <title>Defining the species Micromonospora saelicesensis and Micromonospora noduli under the framework of genomics.</title>
        <authorList>
            <person name="Riesco R."/>
            <person name="Trujillo M.E."/>
        </authorList>
    </citation>
    <scope>NUCLEOTIDE SEQUENCE [LARGE SCALE GENOMIC DNA]</scope>
    <source>
        <strain evidence="2 3">PSN13</strain>
    </source>
</reference>
<proteinExistence type="predicted"/>
<evidence type="ECO:0000256" key="1">
    <source>
        <dbReference type="SAM" id="SignalP"/>
    </source>
</evidence>
<organism evidence="2 3">
    <name type="scientific">Micromonospora saelicesensis</name>
    <dbReference type="NCBI Taxonomy" id="285676"/>
    <lineage>
        <taxon>Bacteria</taxon>
        <taxon>Bacillati</taxon>
        <taxon>Actinomycetota</taxon>
        <taxon>Actinomycetes</taxon>
        <taxon>Micromonosporales</taxon>
        <taxon>Micromonosporaceae</taxon>
        <taxon>Micromonospora</taxon>
    </lineage>
</organism>
<dbReference type="RefSeq" id="WP_146766342.1">
    <property type="nucleotide sequence ID" value="NZ_CP192017.1"/>
</dbReference>
<feature type="chain" id="PRO_5016381923" description="Secreted protein" evidence="1">
    <location>
        <begin position="28"/>
        <end position="125"/>
    </location>
</feature>
<accession>A0A328NF29</accession>
<dbReference type="EMBL" id="PYAG01000039">
    <property type="protein sequence ID" value="RAO27831.1"/>
    <property type="molecule type" value="Genomic_DNA"/>
</dbReference>
<evidence type="ECO:0008006" key="4">
    <source>
        <dbReference type="Google" id="ProtNLM"/>
    </source>
</evidence>
<protein>
    <recommendedName>
        <fullName evidence="4">Secreted protein</fullName>
    </recommendedName>
</protein>
<comment type="caution">
    <text evidence="2">The sequence shown here is derived from an EMBL/GenBank/DDBJ whole genome shotgun (WGS) entry which is preliminary data.</text>
</comment>
<evidence type="ECO:0000313" key="3">
    <source>
        <dbReference type="Proteomes" id="UP000249419"/>
    </source>
</evidence>
<sequence>MGWLKRPLVVVATTAAVLVGTGGIAQAGTDRVATVSGAKVTFTSYGDSFSVCDTETDGLNVYNEYKYIRKDGTVQRDLEYNGLGSGTCASYDHNFGEGRSVTFRACLDMPGIIPDPCSNWAVGVA</sequence>
<evidence type="ECO:0000313" key="2">
    <source>
        <dbReference type="EMBL" id="RAO27831.1"/>
    </source>
</evidence>
<dbReference type="AlphaFoldDB" id="A0A328NF29"/>
<name>A0A328NF29_9ACTN</name>